<proteinExistence type="predicted"/>
<keyword evidence="3" id="KW-1185">Reference proteome</keyword>
<comment type="caution">
    <text evidence="2">The sequence shown here is derived from an EMBL/GenBank/DDBJ whole genome shotgun (WGS) entry which is preliminary data.</text>
</comment>
<organism evidence="2 3">
    <name type="scientific">Steinernema carpocapsae</name>
    <name type="common">Entomopathogenic nematode</name>
    <dbReference type="NCBI Taxonomy" id="34508"/>
    <lineage>
        <taxon>Eukaryota</taxon>
        <taxon>Metazoa</taxon>
        <taxon>Ecdysozoa</taxon>
        <taxon>Nematoda</taxon>
        <taxon>Chromadorea</taxon>
        <taxon>Rhabditida</taxon>
        <taxon>Tylenchina</taxon>
        <taxon>Panagrolaimomorpha</taxon>
        <taxon>Strongyloidoidea</taxon>
        <taxon>Steinernematidae</taxon>
        <taxon>Steinernema</taxon>
    </lineage>
</organism>
<gene>
    <name evidence="2" type="ORF">L596_030009</name>
</gene>
<reference evidence="2 3" key="2">
    <citation type="journal article" date="2019" name="G3 (Bethesda)">
        <title>Hybrid Assembly of the Genome of the Entomopathogenic Nematode Steinernema carpocapsae Identifies the X-Chromosome.</title>
        <authorList>
            <person name="Serra L."/>
            <person name="Macchietto M."/>
            <person name="Macias-Munoz A."/>
            <person name="McGill C.J."/>
            <person name="Rodriguez I.M."/>
            <person name="Rodriguez B."/>
            <person name="Murad R."/>
            <person name="Mortazavi A."/>
        </authorList>
    </citation>
    <scope>NUCLEOTIDE SEQUENCE [LARGE SCALE GENOMIC DNA]</scope>
    <source>
        <strain evidence="2 3">ALL</strain>
    </source>
</reference>
<accession>A0A4U5LRG6</accession>
<evidence type="ECO:0000313" key="3">
    <source>
        <dbReference type="Proteomes" id="UP000298663"/>
    </source>
</evidence>
<dbReference type="EMBL" id="AZBU02000013">
    <property type="protein sequence ID" value="TKR58583.1"/>
    <property type="molecule type" value="Genomic_DNA"/>
</dbReference>
<dbReference type="InterPro" id="IPR038213">
    <property type="entry name" value="IFI6/IFI27-like_sf"/>
</dbReference>
<feature type="compositionally biased region" description="Gly residues" evidence="1">
    <location>
        <begin position="114"/>
        <end position="123"/>
    </location>
</feature>
<feature type="compositionally biased region" description="Polar residues" evidence="1">
    <location>
        <begin position="44"/>
        <end position="61"/>
    </location>
</feature>
<sequence>MGSDSSKPFPRAHMTDGDAAQALGFGSGGISRGSTAADYMRTGRGTTPSVVSQMQSMGAKNSSGGSSYSGDDRAAVNAFGFKSGGISRGSTAAGFMRSGEGTTPGVVSQMQSTGAGGNKSGRS</sequence>
<protein>
    <submittedName>
        <fullName evidence="2">Uncharacterized protein</fullName>
    </submittedName>
</protein>
<dbReference type="Proteomes" id="UP000298663">
    <property type="component" value="Unassembled WGS sequence"/>
</dbReference>
<evidence type="ECO:0000256" key="1">
    <source>
        <dbReference type="SAM" id="MobiDB-lite"/>
    </source>
</evidence>
<feature type="region of interest" description="Disordered" evidence="1">
    <location>
        <begin position="89"/>
        <end position="123"/>
    </location>
</feature>
<evidence type="ECO:0000313" key="2">
    <source>
        <dbReference type="EMBL" id="TKR58583.1"/>
    </source>
</evidence>
<feature type="region of interest" description="Disordered" evidence="1">
    <location>
        <begin position="1"/>
        <end position="70"/>
    </location>
</feature>
<dbReference type="Gene3D" id="6.10.110.10">
    <property type="match status" value="2"/>
</dbReference>
<reference evidence="2 3" key="1">
    <citation type="journal article" date="2015" name="Genome Biol.">
        <title>Comparative genomics of Steinernema reveals deeply conserved gene regulatory networks.</title>
        <authorList>
            <person name="Dillman A.R."/>
            <person name="Macchietto M."/>
            <person name="Porter C.F."/>
            <person name="Rogers A."/>
            <person name="Williams B."/>
            <person name="Antoshechkin I."/>
            <person name="Lee M.M."/>
            <person name="Goodwin Z."/>
            <person name="Lu X."/>
            <person name="Lewis E.E."/>
            <person name="Goodrich-Blair H."/>
            <person name="Stock S.P."/>
            <person name="Adams B.J."/>
            <person name="Sternberg P.W."/>
            <person name="Mortazavi A."/>
        </authorList>
    </citation>
    <scope>NUCLEOTIDE SEQUENCE [LARGE SCALE GENOMIC DNA]</scope>
    <source>
        <strain evidence="2 3">ALL</strain>
    </source>
</reference>
<name>A0A4U5LRG6_STECR</name>
<dbReference type="AlphaFoldDB" id="A0A4U5LRG6"/>